<dbReference type="AlphaFoldDB" id="A0AAE9DP49"/>
<gene>
    <name evidence="2" type="ORF">L3Y34_019814</name>
</gene>
<sequence>MLNDVAPYPHIVLPASGFWMIVSCLQKAVYAKFRSTKPSSLAIPLSIFPCSQPPRPPTARQPPKCERPVNGQEDNTKEQLFGNFVIVGRRCTALGIRDAQPR</sequence>
<organism evidence="2 3">
    <name type="scientific">Caenorhabditis briggsae</name>
    <dbReference type="NCBI Taxonomy" id="6238"/>
    <lineage>
        <taxon>Eukaryota</taxon>
        <taxon>Metazoa</taxon>
        <taxon>Ecdysozoa</taxon>
        <taxon>Nematoda</taxon>
        <taxon>Chromadorea</taxon>
        <taxon>Rhabditida</taxon>
        <taxon>Rhabditina</taxon>
        <taxon>Rhabditomorpha</taxon>
        <taxon>Rhabditoidea</taxon>
        <taxon>Rhabditidae</taxon>
        <taxon>Peloderinae</taxon>
        <taxon>Caenorhabditis</taxon>
    </lineage>
</organism>
<feature type="region of interest" description="Disordered" evidence="1">
    <location>
        <begin position="52"/>
        <end position="74"/>
    </location>
</feature>
<evidence type="ECO:0000313" key="3">
    <source>
        <dbReference type="Proteomes" id="UP000827892"/>
    </source>
</evidence>
<proteinExistence type="predicted"/>
<accession>A0AAE9DP49</accession>
<dbReference type="EMBL" id="CP090892">
    <property type="protein sequence ID" value="ULU08846.1"/>
    <property type="molecule type" value="Genomic_DNA"/>
</dbReference>
<reference evidence="2 3" key="1">
    <citation type="submission" date="2022-05" db="EMBL/GenBank/DDBJ databases">
        <title>Chromosome-level reference genomes for two strains of Caenorhabditis briggsae: an improved platform for comparative genomics.</title>
        <authorList>
            <person name="Stevens L."/>
            <person name="Andersen E.C."/>
        </authorList>
    </citation>
    <scope>NUCLEOTIDE SEQUENCE [LARGE SCALE GENOMIC DNA]</scope>
    <source>
        <strain evidence="2">QX1410_ONT</strain>
        <tissue evidence="2">Whole-organism</tissue>
    </source>
</reference>
<evidence type="ECO:0000313" key="2">
    <source>
        <dbReference type="EMBL" id="ULU08846.1"/>
    </source>
</evidence>
<dbReference type="Proteomes" id="UP000827892">
    <property type="component" value="Chromosome II"/>
</dbReference>
<name>A0AAE9DP49_CAEBR</name>
<evidence type="ECO:0000256" key="1">
    <source>
        <dbReference type="SAM" id="MobiDB-lite"/>
    </source>
</evidence>
<protein>
    <submittedName>
        <fullName evidence="2">Uncharacterized protein</fullName>
    </submittedName>
</protein>